<dbReference type="EMBL" id="UINC01119497">
    <property type="protein sequence ID" value="SVC93358.1"/>
    <property type="molecule type" value="Genomic_DNA"/>
</dbReference>
<reference evidence="1" key="1">
    <citation type="submission" date="2018-05" db="EMBL/GenBank/DDBJ databases">
        <authorList>
            <person name="Lanie J.A."/>
            <person name="Ng W.-L."/>
            <person name="Kazmierczak K.M."/>
            <person name="Andrzejewski T.M."/>
            <person name="Davidsen T.M."/>
            <person name="Wayne K.J."/>
            <person name="Tettelin H."/>
            <person name="Glass J.I."/>
            <person name="Rusch D."/>
            <person name="Podicherti R."/>
            <person name="Tsui H.-C.T."/>
            <person name="Winkler M.E."/>
        </authorList>
    </citation>
    <scope>NUCLEOTIDE SEQUENCE</scope>
</reference>
<dbReference type="Gene3D" id="3.10.450.50">
    <property type="match status" value="1"/>
</dbReference>
<evidence type="ECO:0000313" key="1">
    <source>
        <dbReference type="EMBL" id="SVC93358.1"/>
    </source>
</evidence>
<evidence type="ECO:0008006" key="2">
    <source>
        <dbReference type="Google" id="ProtNLM"/>
    </source>
</evidence>
<protein>
    <recommendedName>
        <fullName evidence="2">SnoaL-like domain-containing protein</fullName>
    </recommendedName>
</protein>
<dbReference type="AlphaFoldDB" id="A0A382R8N2"/>
<dbReference type="InterPro" id="IPR032710">
    <property type="entry name" value="NTF2-like_dom_sf"/>
</dbReference>
<dbReference type="SUPFAM" id="SSF54427">
    <property type="entry name" value="NTF2-like"/>
    <property type="match status" value="1"/>
</dbReference>
<name>A0A382R8N2_9ZZZZ</name>
<sequence length="181" mass="20966">MKTIILSLLSLSFILCSLNAEEEKSYLRTKDEISMKIRKYYEEMSKENIKFAENFYSDDVKVAINDLDVNGKKDYIARLNTIHKKLFKDMKVEELHVHTNYFSSEALTSDGKTVGEKSPDEDMIWTNAWGTITGVGRVTNKKISFRMHMDFRTSKGKVIHMLAFYDPTQMNEEIKALEASK</sequence>
<accession>A0A382R8N2</accession>
<organism evidence="1">
    <name type="scientific">marine metagenome</name>
    <dbReference type="NCBI Taxonomy" id="408172"/>
    <lineage>
        <taxon>unclassified sequences</taxon>
        <taxon>metagenomes</taxon>
        <taxon>ecological metagenomes</taxon>
    </lineage>
</organism>
<proteinExistence type="predicted"/>
<gene>
    <name evidence="1" type="ORF">METZ01_LOCUS346212</name>
</gene>